<keyword evidence="1" id="KW-1133">Transmembrane helix</keyword>
<dbReference type="Proteomes" id="UP000295724">
    <property type="component" value="Unassembled WGS sequence"/>
</dbReference>
<evidence type="ECO:0000313" key="5">
    <source>
        <dbReference type="Proteomes" id="UP000295724"/>
    </source>
</evidence>
<dbReference type="InterPro" id="IPR043968">
    <property type="entry name" value="SGNH"/>
</dbReference>
<dbReference type="GO" id="GO:0016020">
    <property type="term" value="C:membrane"/>
    <property type="evidence" value="ECO:0007669"/>
    <property type="project" value="TreeGrafter"/>
</dbReference>
<dbReference type="AlphaFoldDB" id="A0A4R6XUT6"/>
<evidence type="ECO:0000259" key="3">
    <source>
        <dbReference type="Pfam" id="PF19040"/>
    </source>
</evidence>
<sequence>MLPVNRHNQFRGEIQGLRAVAILGVLAYHCGFAMFSGGFLGVDVFFTISGYLISQLILRQLQDNSFSLKTFYIRRIRRLFPALFVTVLFTGIMALLVFPAELVQKTFQSAIAAFFSVSNFYFLSEAGYWDFSAKFKPLLHTWSLGIEEQFYLVFPLLLMFLYRKQNLSMLVKVLLMLLFLSLLLSVIITKINPHYAFYLIPFRMFEFLVGAVVCFMPDSKKLINSKVAEWLVVSSLTTIILCFVYFDQTSSFPGYLPLLPCLSCVIIIYLKNVKISQWLLGNKVMLYIGNISYSWYLVHWPLIVFYTFISPNKLTAIDKIILILASLVLSVVLYKTTESTFRYGHEKEKYFAGFAWVTLAFFCVAVINEGRFFQAKNPVQNVISLPAKVANLKRHEQWSKQCETQIFITPDRCLKPSMTKENVLVVGDSHGIDGFNIMNNAFPQYHYMLISERGCPHLFEAVKRENDSCDRSFDDIVAYLEKNSEVKHVIYSIKMDQSRLNPLLVSIERLKGMTVNVIVMGVGPWYSKQTRIAAHNSDDFLVAQSNIDQFLIKDLFKQNDQARTKISEAGAVYVDKLAYFCKQPSCMAFTLDQQEMVTYDRTHLSIGASKDFASYLVNKYDSRNFFNDK</sequence>
<feature type="transmembrane region" description="Helical" evidence="1">
    <location>
        <begin position="284"/>
        <end position="308"/>
    </location>
</feature>
<comment type="caution">
    <text evidence="4">The sequence shown here is derived from an EMBL/GenBank/DDBJ whole genome shotgun (WGS) entry which is preliminary data.</text>
</comment>
<evidence type="ECO:0000313" key="4">
    <source>
        <dbReference type="EMBL" id="TDR23772.1"/>
    </source>
</evidence>
<evidence type="ECO:0000256" key="1">
    <source>
        <dbReference type="SAM" id="Phobius"/>
    </source>
</evidence>
<feature type="transmembrane region" description="Helical" evidence="1">
    <location>
        <begin position="169"/>
        <end position="189"/>
    </location>
</feature>
<dbReference type="RefSeq" id="WP_099017613.1">
    <property type="nucleotide sequence ID" value="NZ_NIHB01000001.1"/>
</dbReference>
<dbReference type="InterPro" id="IPR050879">
    <property type="entry name" value="Acyltransferase_3"/>
</dbReference>
<feature type="domain" description="Acyltransferase 3" evidence="2">
    <location>
        <begin position="13"/>
        <end position="334"/>
    </location>
</feature>
<feature type="transmembrane region" description="Helical" evidence="1">
    <location>
        <begin position="320"/>
        <end position="337"/>
    </location>
</feature>
<dbReference type="Pfam" id="PF01757">
    <property type="entry name" value="Acyl_transf_3"/>
    <property type="match status" value="1"/>
</dbReference>
<dbReference type="GO" id="GO:0009103">
    <property type="term" value="P:lipopolysaccharide biosynthetic process"/>
    <property type="evidence" value="ECO:0007669"/>
    <property type="project" value="TreeGrafter"/>
</dbReference>
<gene>
    <name evidence="4" type="ORF">C8D91_0638</name>
</gene>
<keyword evidence="1" id="KW-0812">Transmembrane</keyword>
<evidence type="ECO:0000259" key="2">
    <source>
        <dbReference type="Pfam" id="PF01757"/>
    </source>
</evidence>
<accession>A0A4R6XUT6</accession>
<feature type="transmembrane region" description="Helical" evidence="1">
    <location>
        <begin position="227"/>
        <end position="246"/>
    </location>
</feature>
<feature type="transmembrane region" description="Helical" evidence="1">
    <location>
        <begin position="16"/>
        <end position="34"/>
    </location>
</feature>
<name>A0A4R6XUT6_9GAMM</name>
<reference evidence="4 5" key="1">
    <citation type="submission" date="2019-03" db="EMBL/GenBank/DDBJ databases">
        <title>Genomic Encyclopedia of Type Strains, Phase IV (KMG-IV): sequencing the most valuable type-strain genomes for metagenomic binning, comparative biology and taxonomic classification.</title>
        <authorList>
            <person name="Goeker M."/>
        </authorList>
    </citation>
    <scope>NUCLEOTIDE SEQUENCE [LARGE SCALE GENOMIC DNA]</scope>
    <source>
        <strain evidence="4 5">DSM 25488</strain>
    </source>
</reference>
<dbReference type="InterPro" id="IPR002656">
    <property type="entry name" value="Acyl_transf_3_dom"/>
</dbReference>
<feature type="transmembrane region" description="Helical" evidence="1">
    <location>
        <begin position="142"/>
        <end position="162"/>
    </location>
</feature>
<feature type="transmembrane region" description="Helical" evidence="1">
    <location>
        <begin position="195"/>
        <end position="215"/>
    </location>
</feature>
<feature type="transmembrane region" description="Helical" evidence="1">
    <location>
        <begin position="79"/>
        <end position="98"/>
    </location>
</feature>
<feature type="transmembrane region" description="Helical" evidence="1">
    <location>
        <begin position="349"/>
        <end position="367"/>
    </location>
</feature>
<protein>
    <submittedName>
        <fullName evidence="4">Peptidoglycan/LPS O-acetylase OafA/YrhL</fullName>
    </submittedName>
</protein>
<dbReference type="PANTHER" id="PTHR23028:SF53">
    <property type="entry name" value="ACYL_TRANSF_3 DOMAIN-CONTAINING PROTEIN"/>
    <property type="match status" value="1"/>
</dbReference>
<dbReference type="Pfam" id="PF19040">
    <property type="entry name" value="SGNH"/>
    <property type="match status" value="1"/>
</dbReference>
<feature type="transmembrane region" description="Helical" evidence="1">
    <location>
        <begin position="252"/>
        <end position="272"/>
    </location>
</feature>
<dbReference type="OrthoDB" id="9767863at2"/>
<dbReference type="PANTHER" id="PTHR23028">
    <property type="entry name" value="ACETYLTRANSFERASE"/>
    <property type="match status" value="1"/>
</dbReference>
<keyword evidence="1" id="KW-0472">Membrane</keyword>
<dbReference type="EMBL" id="SNZB01000001">
    <property type="protein sequence ID" value="TDR23772.1"/>
    <property type="molecule type" value="Genomic_DNA"/>
</dbReference>
<dbReference type="GO" id="GO:0016747">
    <property type="term" value="F:acyltransferase activity, transferring groups other than amino-acyl groups"/>
    <property type="evidence" value="ECO:0007669"/>
    <property type="project" value="InterPro"/>
</dbReference>
<proteinExistence type="predicted"/>
<feature type="domain" description="SGNH" evidence="3">
    <location>
        <begin position="411"/>
        <end position="610"/>
    </location>
</feature>
<organism evidence="4 5">
    <name type="scientific">Marinicella litoralis</name>
    <dbReference type="NCBI Taxonomy" id="644220"/>
    <lineage>
        <taxon>Bacteria</taxon>
        <taxon>Pseudomonadati</taxon>
        <taxon>Pseudomonadota</taxon>
        <taxon>Gammaproteobacteria</taxon>
        <taxon>Lysobacterales</taxon>
        <taxon>Marinicellaceae</taxon>
        <taxon>Marinicella</taxon>
    </lineage>
</organism>
<keyword evidence="5" id="KW-1185">Reference proteome</keyword>